<evidence type="ECO:0000256" key="3">
    <source>
        <dbReference type="RuleBase" id="RU361155"/>
    </source>
</evidence>
<reference evidence="5 6" key="1">
    <citation type="submission" date="2021-05" db="EMBL/GenBank/DDBJ databases">
        <title>Genome Assembly of Synthetic Allotetraploid Brassica napus Reveals Homoeologous Exchanges between Subgenomes.</title>
        <authorList>
            <person name="Davis J.T."/>
        </authorList>
    </citation>
    <scope>NUCLEOTIDE SEQUENCE [LARGE SCALE GENOMIC DNA]</scope>
    <source>
        <strain evidence="6">cv. Da-Ae</strain>
        <tissue evidence="5">Seedling</tissue>
    </source>
</reference>
<feature type="non-terminal residue" evidence="5">
    <location>
        <position position="1"/>
    </location>
</feature>
<accession>A0ABQ7ZVF8</accession>
<keyword evidence="6" id="KW-1185">Reference proteome</keyword>
<evidence type="ECO:0000259" key="4">
    <source>
        <dbReference type="Pfam" id="PF00685"/>
    </source>
</evidence>
<evidence type="ECO:0000313" key="5">
    <source>
        <dbReference type="EMBL" id="KAH0884217.1"/>
    </source>
</evidence>
<dbReference type="EMBL" id="JAGKQM010000014">
    <property type="protein sequence ID" value="KAH0884217.1"/>
    <property type="molecule type" value="Genomic_DNA"/>
</dbReference>
<dbReference type="Proteomes" id="UP000824890">
    <property type="component" value="Unassembled WGS sequence"/>
</dbReference>
<dbReference type="InterPro" id="IPR027417">
    <property type="entry name" value="P-loop_NTPase"/>
</dbReference>
<gene>
    <name evidence="5" type="ORF">HID58_060313</name>
</gene>
<dbReference type="PANTHER" id="PTHR11783">
    <property type="entry name" value="SULFOTRANSFERASE SULT"/>
    <property type="match status" value="1"/>
</dbReference>
<proteinExistence type="inferred from homology"/>
<sequence>TSQEPPSKEIDSKELPSILRDDNISEETNKLISSLPSHKDTGGLKLCKYQGCWYSYNTLQGVLNFQSGFHPQDTDIILASYPKSDATWLKALTVALLEKSMNRSTSDPHHPIQYANPHGVVPCLEMDVYHESSSPHLDKFSATPRLNVKDTLVSWWLFGNAILKTKPTRSDLQSQFESFYNGTIYYGPFWEHLLSYWLRSLEDPKHVLFMRYEEMKSEPRDQIKRLAEFLGCPFNKQEEESGLVDEVLELYSLGNLRSLEVKKTRKRNDVNHMDYGKKGEVGDSKNYLTPEMEKKIDMIIQEKLQGFGLKF</sequence>
<dbReference type="EC" id="2.8.2.-" evidence="3"/>
<dbReference type="SUPFAM" id="SSF52540">
    <property type="entry name" value="P-loop containing nucleoside triphosphate hydrolases"/>
    <property type="match status" value="1"/>
</dbReference>
<dbReference type="InterPro" id="IPR000863">
    <property type="entry name" value="Sulfotransferase_dom"/>
</dbReference>
<comment type="caution">
    <text evidence="5">The sequence shown here is derived from an EMBL/GenBank/DDBJ whole genome shotgun (WGS) entry which is preliminary data.</text>
</comment>
<evidence type="ECO:0000313" key="6">
    <source>
        <dbReference type="Proteomes" id="UP000824890"/>
    </source>
</evidence>
<name>A0ABQ7ZVF8_BRANA</name>
<dbReference type="Gene3D" id="3.40.50.300">
    <property type="entry name" value="P-loop containing nucleotide triphosphate hydrolases"/>
    <property type="match status" value="1"/>
</dbReference>
<organism evidence="5 6">
    <name type="scientific">Brassica napus</name>
    <name type="common">Rape</name>
    <dbReference type="NCBI Taxonomy" id="3708"/>
    <lineage>
        <taxon>Eukaryota</taxon>
        <taxon>Viridiplantae</taxon>
        <taxon>Streptophyta</taxon>
        <taxon>Embryophyta</taxon>
        <taxon>Tracheophyta</taxon>
        <taxon>Spermatophyta</taxon>
        <taxon>Magnoliopsida</taxon>
        <taxon>eudicotyledons</taxon>
        <taxon>Gunneridae</taxon>
        <taxon>Pentapetalae</taxon>
        <taxon>rosids</taxon>
        <taxon>malvids</taxon>
        <taxon>Brassicales</taxon>
        <taxon>Brassicaceae</taxon>
        <taxon>Brassiceae</taxon>
        <taxon>Brassica</taxon>
    </lineage>
</organism>
<dbReference type="Pfam" id="PF00685">
    <property type="entry name" value="Sulfotransfer_1"/>
    <property type="match status" value="1"/>
</dbReference>
<evidence type="ECO:0000256" key="2">
    <source>
        <dbReference type="ARBA" id="ARBA00022679"/>
    </source>
</evidence>
<evidence type="ECO:0000256" key="1">
    <source>
        <dbReference type="ARBA" id="ARBA00005771"/>
    </source>
</evidence>
<keyword evidence="2 3" id="KW-0808">Transferase</keyword>
<feature type="domain" description="Sulfotransferase" evidence="4">
    <location>
        <begin position="147"/>
        <end position="308"/>
    </location>
</feature>
<protein>
    <recommendedName>
        <fullName evidence="3">Sulfotransferase</fullName>
        <ecNumber evidence="3">2.8.2.-</ecNumber>
    </recommendedName>
</protein>
<comment type="similarity">
    <text evidence="1 3">Belongs to the sulfotransferase 1 family.</text>
</comment>